<dbReference type="InterPro" id="IPR051842">
    <property type="entry name" value="uS12_prolyl_hydroxylase"/>
</dbReference>
<accession>A0A1Y6EMG3</accession>
<dbReference type="EMBL" id="FXWG01000001">
    <property type="protein sequence ID" value="SMQ62150.1"/>
    <property type="molecule type" value="Genomic_DNA"/>
</dbReference>
<name>A0A1Y6EMG3_9SPHN</name>
<dbReference type="GO" id="GO:0006449">
    <property type="term" value="P:regulation of translational termination"/>
    <property type="evidence" value="ECO:0007669"/>
    <property type="project" value="TreeGrafter"/>
</dbReference>
<dbReference type="GO" id="GO:0005737">
    <property type="term" value="C:cytoplasm"/>
    <property type="evidence" value="ECO:0007669"/>
    <property type="project" value="TreeGrafter"/>
</dbReference>
<evidence type="ECO:0000259" key="1">
    <source>
        <dbReference type="Pfam" id="PF13661"/>
    </source>
</evidence>
<dbReference type="AlphaFoldDB" id="A0A1Y6EMG3"/>
<dbReference type="Pfam" id="PF13661">
    <property type="entry name" value="2OG-FeII_Oxy_4"/>
    <property type="match status" value="1"/>
</dbReference>
<protein>
    <submittedName>
        <fullName evidence="2">Proline 4-hydroxylase (Includes Rps23 Pro-64 3,4-dihydroxylase Tpa1), contains SM-20 domain</fullName>
    </submittedName>
</protein>
<dbReference type="InterPro" id="IPR039558">
    <property type="entry name" value="TPA1/OFD1_N"/>
</dbReference>
<reference evidence="3" key="1">
    <citation type="submission" date="2017-04" db="EMBL/GenBank/DDBJ databases">
        <authorList>
            <person name="Varghese N."/>
            <person name="Submissions S."/>
        </authorList>
    </citation>
    <scope>NUCLEOTIDE SEQUENCE [LARGE SCALE GENOMIC DNA]</scope>
</reference>
<sequence length="247" mass="27953">MTKKLFEINPDLDRAALARRFAEHTRVQVRDFLTRETAEEIRMILSQATPWGLAMQADGSGFEGPQQILPQDMRSPDGQQRAQAIGQATQDAAARGDYAFRFAQYPILQAVQENWSPDSPHELLLEYINAPEFLQLARDITGFDDLVKADGQATLFAKQQFLGRHIDSHVAEGWKVAYVMNFAVDDWHPDWGGYLQFLDEEGDIVEGFRPRFNALNLFAVPQAHSVSFVAPFAPVGRYAITGWLRDR</sequence>
<proteinExistence type="predicted"/>
<evidence type="ECO:0000313" key="2">
    <source>
        <dbReference type="EMBL" id="SMQ62150.1"/>
    </source>
</evidence>
<dbReference type="OrthoDB" id="9783171at2"/>
<dbReference type="GO" id="GO:0031543">
    <property type="term" value="F:peptidyl-proline dioxygenase activity"/>
    <property type="evidence" value="ECO:0007669"/>
    <property type="project" value="TreeGrafter"/>
</dbReference>
<organism evidence="2 3">
    <name type="scientific">Altererythrobacter xiamenensis</name>
    <dbReference type="NCBI Taxonomy" id="1316679"/>
    <lineage>
        <taxon>Bacteria</taxon>
        <taxon>Pseudomonadati</taxon>
        <taxon>Pseudomonadota</taxon>
        <taxon>Alphaproteobacteria</taxon>
        <taxon>Sphingomonadales</taxon>
        <taxon>Erythrobacteraceae</taxon>
        <taxon>Altererythrobacter</taxon>
    </lineage>
</organism>
<dbReference type="RefSeq" id="WP_086436574.1">
    <property type="nucleotide sequence ID" value="NZ_FXWG01000001.1"/>
</dbReference>
<evidence type="ECO:0000313" key="3">
    <source>
        <dbReference type="Proteomes" id="UP000194420"/>
    </source>
</evidence>
<dbReference type="PANTHER" id="PTHR12117">
    <property type="entry name" value="HISTONE ACETYLTRANSFERASE COMPLEX"/>
    <property type="match status" value="1"/>
</dbReference>
<keyword evidence="3" id="KW-1185">Reference proteome</keyword>
<gene>
    <name evidence="2" type="ORF">SAMN06297468_0659</name>
</gene>
<feature type="domain" description="Prolyl 3,4-dihydroxylase TPA1/OFD1 N-terminal" evidence="1">
    <location>
        <begin position="153"/>
        <end position="245"/>
    </location>
</feature>
<dbReference type="PANTHER" id="PTHR12117:SF0">
    <property type="entry name" value="PROLYL 3-HYDROXYLASE OGFOD1"/>
    <property type="match status" value="1"/>
</dbReference>
<dbReference type="Proteomes" id="UP000194420">
    <property type="component" value="Unassembled WGS sequence"/>
</dbReference>
<dbReference type="Gene3D" id="2.60.120.620">
    <property type="entry name" value="q2cbj1_9rhob like domain"/>
    <property type="match status" value="1"/>
</dbReference>